<feature type="compositionally biased region" description="Basic and acidic residues" evidence="1">
    <location>
        <begin position="231"/>
        <end position="241"/>
    </location>
</feature>
<evidence type="ECO:0000313" key="3">
    <source>
        <dbReference type="Proteomes" id="UP000184139"/>
    </source>
</evidence>
<keyword evidence="3" id="KW-1185">Reference proteome</keyword>
<dbReference type="RefSeq" id="WP_073375764.1">
    <property type="nucleotide sequence ID" value="NZ_FQXS01000010.1"/>
</dbReference>
<organism evidence="2 3">
    <name type="scientific">Desulfofustis glycolicus DSM 9705</name>
    <dbReference type="NCBI Taxonomy" id="1121409"/>
    <lineage>
        <taxon>Bacteria</taxon>
        <taxon>Pseudomonadati</taxon>
        <taxon>Thermodesulfobacteriota</taxon>
        <taxon>Desulfobulbia</taxon>
        <taxon>Desulfobulbales</taxon>
        <taxon>Desulfocapsaceae</taxon>
        <taxon>Desulfofustis</taxon>
    </lineage>
</organism>
<feature type="region of interest" description="Disordered" evidence="1">
    <location>
        <begin position="212"/>
        <end position="241"/>
    </location>
</feature>
<sequence>MSGLQRELDRLTIEELVRYVVTDEELPAALALVQRFGDQHLAAPVLRSYYEVVPEGREEMVVDLRLVARQAGIALIALATTGHRYLYLSSAGEALFLGNYDRGVEDEAVLELFGYRNREEFLAQVGPFSELPPLPVEDDAPELVTCAACGVLSGELHIFGCPVELCPWCEGQLSRCNCRFDQLGVDRVESEEQLEHFAEMLEAKGRIAFEKEQNPSYPVAGEDVGPAAADAAERPDRDDDD</sequence>
<evidence type="ECO:0000256" key="1">
    <source>
        <dbReference type="SAM" id="MobiDB-lite"/>
    </source>
</evidence>
<dbReference type="AlphaFoldDB" id="A0A1M5W342"/>
<gene>
    <name evidence="2" type="ORF">SAMN02745124_02046</name>
</gene>
<name>A0A1M5W342_9BACT</name>
<evidence type="ECO:0000313" key="2">
    <source>
        <dbReference type="EMBL" id="SHH81603.1"/>
    </source>
</evidence>
<feature type="compositionally biased region" description="Low complexity" evidence="1">
    <location>
        <begin position="219"/>
        <end position="230"/>
    </location>
</feature>
<protein>
    <submittedName>
        <fullName evidence="2">Uncharacterized protein</fullName>
    </submittedName>
</protein>
<dbReference type="OrthoDB" id="8908934at2"/>
<dbReference type="EMBL" id="FQXS01000010">
    <property type="protein sequence ID" value="SHH81603.1"/>
    <property type="molecule type" value="Genomic_DNA"/>
</dbReference>
<reference evidence="2 3" key="1">
    <citation type="submission" date="2016-11" db="EMBL/GenBank/DDBJ databases">
        <authorList>
            <person name="Jaros S."/>
            <person name="Januszkiewicz K."/>
            <person name="Wedrychowicz H."/>
        </authorList>
    </citation>
    <scope>NUCLEOTIDE SEQUENCE [LARGE SCALE GENOMIC DNA]</scope>
    <source>
        <strain evidence="2 3">DSM 9705</strain>
    </source>
</reference>
<proteinExistence type="predicted"/>
<accession>A0A1M5W342</accession>
<dbReference type="Proteomes" id="UP000184139">
    <property type="component" value="Unassembled WGS sequence"/>
</dbReference>